<dbReference type="EMBL" id="CP124543">
    <property type="protein sequence ID" value="WGV26287.1"/>
    <property type="molecule type" value="Genomic_DNA"/>
</dbReference>
<dbReference type="AlphaFoldDB" id="A0AAJ6NTF0"/>
<evidence type="ECO:0000259" key="3">
    <source>
        <dbReference type="Pfam" id="PF01850"/>
    </source>
</evidence>
<accession>A0AAJ6NTF0</accession>
<feature type="region of interest" description="Disordered" evidence="2">
    <location>
        <begin position="56"/>
        <end position="75"/>
    </location>
</feature>
<name>A0AAJ6NTF0_9CYAN</name>
<protein>
    <submittedName>
        <fullName evidence="4">Type II toxin-antitoxin system VapC family toxin</fullName>
    </submittedName>
</protein>
<sequence length="75" mass="8604">MSRYILDASIAIKWFVPEVHSDAARRLLASNHTFFVPDFFFAEIANVLWKRVRRGEDKADNAKQTLADRHAATCP</sequence>
<dbReference type="Pfam" id="PF01850">
    <property type="entry name" value="PIN"/>
    <property type="match status" value="1"/>
</dbReference>
<evidence type="ECO:0000256" key="1">
    <source>
        <dbReference type="ARBA" id="ARBA00022842"/>
    </source>
</evidence>
<evidence type="ECO:0000256" key="2">
    <source>
        <dbReference type="SAM" id="MobiDB-lite"/>
    </source>
</evidence>
<dbReference type="InterPro" id="IPR029060">
    <property type="entry name" value="PIN-like_dom_sf"/>
</dbReference>
<reference evidence="4 5" key="1">
    <citation type="journal article" date="2023" name="Limnol Oceanogr Lett">
        <title>Environmental adaptations by the intertidal Antarctic cyanobacterium Halotia branconii CENA392 as revealed using long-read genome sequencing.</title>
        <authorList>
            <person name="Dextro R.B."/>
            <person name="Delbaje E."/>
            <person name="Freitas P.N.N."/>
            <person name="Geraldes V."/>
            <person name="Pinto E."/>
            <person name="Long P.F."/>
            <person name="Fiore M.F."/>
        </authorList>
    </citation>
    <scope>NUCLEOTIDE SEQUENCE [LARGE SCALE GENOMIC DNA]</scope>
    <source>
        <strain evidence="4 5">CENA392</strain>
    </source>
</reference>
<evidence type="ECO:0000313" key="4">
    <source>
        <dbReference type="EMBL" id="WGV26287.1"/>
    </source>
</evidence>
<dbReference type="Gene3D" id="3.40.50.1010">
    <property type="entry name" value="5'-nuclease"/>
    <property type="match status" value="1"/>
</dbReference>
<keyword evidence="1" id="KW-0460">Magnesium</keyword>
<feature type="domain" description="PIN" evidence="3">
    <location>
        <begin position="4"/>
        <end position="66"/>
    </location>
</feature>
<dbReference type="InterPro" id="IPR002716">
    <property type="entry name" value="PIN_dom"/>
</dbReference>
<evidence type="ECO:0000313" key="5">
    <source>
        <dbReference type="Proteomes" id="UP001223520"/>
    </source>
</evidence>
<dbReference type="SUPFAM" id="SSF88723">
    <property type="entry name" value="PIN domain-like"/>
    <property type="match status" value="1"/>
</dbReference>
<dbReference type="RefSeq" id="WP_281483541.1">
    <property type="nucleotide sequence ID" value="NZ_CP124543.1"/>
</dbReference>
<proteinExistence type="predicted"/>
<keyword evidence="5" id="KW-1185">Reference proteome</keyword>
<dbReference type="InterPro" id="IPR051619">
    <property type="entry name" value="TypeII_TA_RNase_PINc/VapC"/>
</dbReference>
<gene>
    <name evidence="4" type="ORF">QI031_01875</name>
</gene>
<dbReference type="Proteomes" id="UP001223520">
    <property type="component" value="Chromosome"/>
</dbReference>
<dbReference type="PANTHER" id="PTHR35901">
    <property type="entry name" value="RIBONUCLEASE VAPC3"/>
    <property type="match status" value="1"/>
</dbReference>
<dbReference type="KEGG" id="hbq:QI031_01875"/>
<dbReference type="InterPro" id="IPR044153">
    <property type="entry name" value="PIN_Pae0151-like"/>
</dbReference>
<organism evidence="4 5">
    <name type="scientific">Halotia branconii CENA392</name>
    <dbReference type="NCBI Taxonomy" id="1539056"/>
    <lineage>
        <taxon>Bacteria</taxon>
        <taxon>Bacillati</taxon>
        <taxon>Cyanobacteriota</taxon>
        <taxon>Cyanophyceae</taxon>
        <taxon>Nostocales</taxon>
        <taxon>Nodulariaceae</taxon>
        <taxon>Halotia</taxon>
    </lineage>
</organism>
<dbReference type="CDD" id="cd09873">
    <property type="entry name" value="PIN_Pae0151-like"/>
    <property type="match status" value="1"/>
</dbReference>
<dbReference type="PANTHER" id="PTHR35901:SF1">
    <property type="entry name" value="EXONUCLEASE VAPC9"/>
    <property type="match status" value="1"/>
</dbReference>